<feature type="compositionally biased region" description="Acidic residues" evidence="1">
    <location>
        <begin position="92"/>
        <end position="105"/>
    </location>
</feature>
<feature type="chain" id="PRO_5034319125" evidence="2">
    <location>
        <begin position="26"/>
        <end position="105"/>
    </location>
</feature>
<keyword evidence="4" id="KW-1185">Reference proteome</keyword>
<feature type="region of interest" description="Disordered" evidence="1">
    <location>
        <begin position="51"/>
        <end position="105"/>
    </location>
</feature>
<evidence type="ECO:0000313" key="4">
    <source>
        <dbReference type="Proteomes" id="UP000623776"/>
    </source>
</evidence>
<protein>
    <submittedName>
        <fullName evidence="3">Uncharacterized protein</fullName>
    </submittedName>
</protein>
<keyword evidence="2" id="KW-0732">Signal</keyword>
<dbReference type="AlphaFoldDB" id="A0A8H9I6M9"/>
<evidence type="ECO:0000256" key="1">
    <source>
        <dbReference type="SAM" id="MobiDB-lite"/>
    </source>
</evidence>
<dbReference type="Proteomes" id="UP000623776">
    <property type="component" value="Unassembled WGS sequence"/>
</dbReference>
<feature type="signal peptide" evidence="2">
    <location>
        <begin position="1"/>
        <end position="25"/>
    </location>
</feature>
<comment type="caution">
    <text evidence="3">The sequence shown here is derived from an EMBL/GenBank/DDBJ whole genome shotgun (WGS) entry which is preliminary data.</text>
</comment>
<accession>A0A8H9I6M9</accession>
<organism evidence="3 4">
    <name type="scientific">Vreelandella hamiltonii</name>
    <dbReference type="NCBI Taxonomy" id="502829"/>
    <lineage>
        <taxon>Bacteria</taxon>
        <taxon>Pseudomonadati</taxon>
        <taxon>Pseudomonadota</taxon>
        <taxon>Gammaproteobacteria</taxon>
        <taxon>Oceanospirillales</taxon>
        <taxon>Halomonadaceae</taxon>
        <taxon>Vreelandella</taxon>
    </lineage>
</organism>
<reference evidence="4" key="1">
    <citation type="journal article" date="2019" name="Int. J. Syst. Evol. Microbiol.">
        <title>The Global Catalogue of Microorganisms (GCM) 10K type strain sequencing project: providing services to taxonomists for standard genome sequencing and annotation.</title>
        <authorList>
            <consortium name="The Broad Institute Genomics Platform"/>
            <consortium name="The Broad Institute Genome Sequencing Center for Infectious Disease"/>
            <person name="Wu L."/>
            <person name="Ma J."/>
        </authorList>
    </citation>
    <scope>NUCLEOTIDE SEQUENCE [LARGE SCALE GENOMIC DNA]</scope>
    <source>
        <strain evidence="4">KCTC 22154</strain>
    </source>
</reference>
<dbReference type="RefSeq" id="WP_016915651.1">
    <property type="nucleotide sequence ID" value="NZ_BMXN01000032.1"/>
</dbReference>
<sequence>MRVSPWLLPWVLSASLCVVAASAWADTAAENGQHEALDDAALEETYGIKAGAVRRDEQPASQAQEDAGDDDEEHAEGGTGGTGSADDAMLQGEDEQSSEEQSSDQ</sequence>
<dbReference type="EMBL" id="BMXN01000032">
    <property type="protein sequence ID" value="GGW40073.1"/>
    <property type="molecule type" value="Genomic_DNA"/>
</dbReference>
<proteinExistence type="predicted"/>
<evidence type="ECO:0000256" key="2">
    <source>
        <dbReference type="SAM" id="SignalP"/>
    </source>
</evidence>
<evidence type="ECO:0000313" key="3">
    <source>
        <dbReference type="EMBL" id="GGW40073.1"/>
    </source>
</evidence>
<name>A0A8H9I6M9_9GAMM</name>
<gene>
    <name evidence="3" type="ORF">GCM10007157_33560</name>
</gene>